<feature type="region of interest" description="Disordered" evidence="6">
    <location>
        <begin position="1"/>
        <end position="414"/>
    </location>
</feature>
<feature type="compositionally biased region" description="Basic residues" evidence="6">
    <location>
        <begin position="194"/>
        <end position="203"/>
    </location>
</feature>
<protein>
    <submittedName>
        <fullName evidence="7">Ras-related protein Rab-44</fullName>
    </submittedName>
</protein>
<feature type="compositionally biased region" description="Low complexity" evidence="6">
    <location>
        <begin position="262"/>
        <end position="284"/>
    </location>
</feature>
<evidence type="ECO:0000313" key="8">
    <source>
        <dbReference type="Proteomes" id="UP001500889"/>
    </source>
</evidence>
<dbReference type="Proteomes" id="UP001500889">
    <property type="component" value="Chromosome E"/>
</dbReference>
<dbReference type="PROSITE" id="PS51421">
    <property type="entry name" value="RAS"/>
    <property type="match status" value="1"/>
</dbReference>
<dbReference type="AlphaFoldDB" id="A0AAU9G5T3"/>
<dbReference type="SMART" id="SM00175">
    <property type="entry name" value="RAB"/>
    <property type="match status" value="1"/>
</dbReference>
<dbReference type="GO" id="GO:0005770">
    <property type="term" value="C:late endosome"/>
    <property type="evidence" value="ECO:0007669"/>
    <property type="project" value="TreeGrafter"/>
</dbReference>
<feature type="compositionally biased region" description="Acidic residues" evidence="6">
    <location>
        <begin position="487"/>
        <end position="500"/>
    </location>
</feature>
<dbReference type="Pfam" id="PF00071">
    <property type="entry name" value="Ras"/>
    <property type="match status" value="1"/>
</dbReference>
<dbReference type="PANTHER" id="PTHR47981">
    <property type="entry name" value="RAB FAMILY"/>
    <property type="match status" value="1"/>
</dbReference>
<feature type="compositionally biased region" description="Low complexity" evidence="6">
    <location>
        <begin position="394"/>
        <end position="412"/>
    </location>
</feature>
<dbReference type="GO" id="GO:0090385">
    <property type="term" value="P:phagosome-lysosome fusion"/>
    <property type="evidence" value="ECO:0007669"/>
    <property type="project" value="TreeGrafter"/>
</dbReference>
<evidence type="ECO:0000256" key="5">
    <source>
        <dbReference type="ARBA" id="ARBA00023289"/>
    </source>
</evidence>
<dbReference type="GO" id="GO:0003924">
    <property type="term" value="F:GTPase activity"/>
    <property type="evidence" value="ECO:0007669"/>
    <property type="project" value="InterPro"/>
</dbReference>
<feature type="compositionally biased region" description="Basic and acidic residues" evidence="6">
    <location>
        <begin position="1"/>
        <end position="45"/>
    </location>
</feature>
<dbReference type="NCBIfam" id="TIGR00231">
    <property type="entry name" value="small_GTP"/>
    <property type="match status" value="1"/>
</dbReference>
<proteinExistence type="inferred from homology"/>
<evidence type="ECO:0000256" key="1">
    <source>
        <dbReference type="ARBA" id="ARBA00006270"/>
    </source>
</evidence>
<dbReference type="FunFam" id="3.40.50.300:FF:000222">
    <property type="entry name" value="RAB32, member RAS oncogene family"/>
    <property type="match status" value="1"/>
</dbReference>
<feature type="compositionally biased region" description="Polar residues" evidence="6">
    <location>
        <begin position="169"/>
        <end position="184"/>
    </location>
</feature>
<feature type="compositionally biased region" description="Polar residues" evidence="6">
    <location>
        <begin position="347"/>
        <end position="361"/>
    </location>
</feature>
<comment type="similarity">
    <text evidence="1">Belongs to the small GTPase superfamily. Rab family.</text>
</comment>
<dbReference type="SUPFAM" id="SSF52540">
    <property type="entry name" value="P-loop containing nucleoside triphosphate hydrolases"/>
    <property type="match status" value="1"/>
</dbReference>
<dbReference type="GO" id="GO:0045335">
    <property type="term" value="C:phagocytic vesicle"/>
    <property type="evidence" value="ECO:0007669"/>
    <property type="project" value="TreeGrafter"/>
</dbReference>
<reference evidence="7 8" key="1">
    <citation type="submission" date="2024-02" db="EMBL/GenBank/DDBJ databases">
        <title>A chromosome-level genome assembly of Drosophila madeirensis, a fruit fly species endemic to Madeira island.</title>
        <authorList>
            <person name="Tomihara K."/>
            <person name="Llopart A."/>
            <person name="Yamamoto D."/>
        </authorList>
    </citation>
    <scope>NUCLEOTIDE SEQUENCE [LARGE SCALE GENOMIC DNA]</scope>
    <source>
        <strain evidence="7 8">RF1</strain>
    </source>
</reference>
<dbReference type="Gene3D" id="3.40.50.300">
    <property type="entry name" value="P-loop containing nucleotide triphosphate hydrolases"/>
    <property type="match status" value="1"/>
</dbReference>
<keyword evidence="4" id="KW-0449">Lipoprotein</keyword>
<keyword evidence="3" id="KW-0342">GTP-binding</keyword>
<dbReference type="CDD" id="cd04107">
    <property type="entry name" value="Rab32_Rab38"/>
    <property type="match status" value="1"/>
</dbReference>
<dbReference type="GO" id="GO:0005802">
    <property type="term" value="C:trans-Golgi network"/>
    <property type="evidence" value="ECO:0007669"/>
    <property type="project" value="InterPro"/>
</dbReference>
<evidence type="ECO:0000313" key="7">
    <source>
        <dbReference type="EMBL" id="BFG03469.1"/>
    </source>
</evidence>
<evidence type="ECO:0000256" key="4">
    <source>
        <dbReference type="ARBA" id="ARBA00023288"/>
    </source>
</evidence>
<accession>A0AAU9G5T3</accession>
<dbReference type="GO" id="GO:0008333">
    <property type="term" value="P:endosome to lysosome transport"/>
    <property type="evidence" value="ECO:0007669"/>
    <property type="project" value="TreeGrafter"/>
</dbReference>
<evidence type="ECO:0000256" key="6">
    <source>
        <dbReference type="SAM" id="MobiDB-lite"/>
    </source>
</evidence>
<feature type="compositionally biased region" description="Low complexity" evidence="6">
    <location>
        <begin position="234"/>
        <end position="250"/>
    </location>
</feature>
<dbReference type="GO" id="GO:0005764">
    <property type="term" value="C:lysosome"/>
    <property type="evidence" value="ECO:0007669"/>
    <property type="project" value="TreeGrafter"/>
</dbReference>
<dbReference type="SMART" id="SM00173">
    <property type="entry name" value="RAS"/>
    <property type="match status" value="1"/>
</dbReference>
<feature type="compositionally biased region" description="Pro residues" evidence="6">
    <location>
        <begin position="366"/>
        <end position="386"/>
    </location>
</feature>
<dbReference type="PRINTS" id="PR00449">
    <property type="entry name" value="RASTRNSFRMNG"/>
</dbReference>
<feature type="compositionally biased region" description="Acidic residues" evidence="6">
    <location>
        <begin position="46"/>
        <end position="57"/>
    </location>
</feature>
<keyword evidence="8" id="KW-1185">Reference proteome</keyword>
<dbReference type="InterPro" id="IPR001806">
    <property type="entry name" value="Small_GTPase"/>
</dbReference>
<gene>
    <name evidence="7" type="ORF">DMAD_02717</name>
</gene>
<keyword evidence="5" id="KW-0636">Prenylation</keyword>
<organism evidence="7 8">
    <name type="scientific">Drosophila madeirensis</name>
    <name type="common">Fruit fly</name>
    <dbReference type="NCBI Taxonomy" id="30013"/>
    <lineage>
        <taxon>Eukaryota</taxon>
        <taxon>Metazoa</taxon>
        <taxon>Ecdysozoa</taxon>
        <taxon>Arthropoda</taxon>
        <taxon>Hexapoda</taxon>
        <taxon>Insecta</taxon>
        <taxon>Pterygota</taxon>
        <taxon>Neoptera</taxon>
        <taxon>Endopterygota</taxon>
        <taxon>Diptera</taxon>
        <taxon>Brachycera</taxon>
        <taxon>Muscomorpha</taxon>
        <taxon>Ephydroidea</taxon>
        <taxon>Drosophilidae</taxon>
        <taxon>Drosophila</taxon>
        <taxon>Sophophora</taxon>
    </lineage>
</organism>
<feature type="compositionally biased region" description="Basic and acidic residues" evidence="6">
    <location>
        <begin position="293"/>
        <end position="304"/>
    </location>
</feature>
<feature type="region of interest" description="Disordered" evidence="6">
    <location>
        <begin position="483"/>
        <end position="515"/>
    </location>
</feature>
<evidence type="ECO:0000256" key="3">
    <source>
        <dbReference type="ARBA" id="ARBA00023134"/>
    </source>
</evidence>
<feature type="compositionally biased region" description="Polar residues" evidence="6">
    <location>
        <begin position="310"/>
        <end position="319"/>
    </location>
</feature>
<dbReference type="SMART" id="SM00176">
    <property type="entry name" value="RAN"/>
    <property type="match status" value="1"/>
</dbReference>
<dbReference type="PROSITE" id="PS51419">
    <property type="entry name" value="RAB"/>
    <property type="match status" value="1"/>
</dbReference>
<dbReference type="EMBL" id="AP029267">
    <property type="protein sequence ID" value="BFG03469.1"/>
    <property type="molecule type" value="Genomic_DNA"/>
</dbReference>
<evidence type="ECO:0000256" key="2">
    <source>
        <dbReference type="ARBA" id="ARBA00022741"/>
    </source>
</evidence>
<dbReference type="InterPro" id="IPR030697">
    <property type="entry name" value="Rab29/Rab38/Rab32"/>
</dbReference>
<dbReference type="InterPro" id="IPR005225">
    <property type="entry name" value="Small_GTP-bd"/>
</dbReference>
<keyword evidence="2" id="KW-0547">Nucleotide-binding</keyword>
<dbReference type="PANTHER" id="PTHR47981:SF39">
    <property type="entry name" value="RAS-RELATED PROTEIN RAB"/>
    <property type="match status" value="1"/>
</dbReference>
<sequence length="743" mass="80722">MQHVEKQRGKVKPKVEPEPETETERLPAERENLVLGKDREEAKEQEQEEEKEKEEEDTSSKIKTRSRFSAAFRSLSKPKAKKQKEQEAKSEEEPTATQLEDVDSTDSGAAGKTLKKKSLTRRLLLGGLKKTPKARPHSLATSDEISVLDSSLERVETAPDPDPDTPDTNAPSASSSATLLQITISGKKVEPAKGKSRSSKSRTKSSASETDYLTPAAEASTGRGAIAGGKKKPTTTTTVTTEDTSSTRTTKLIVAKKKQQSTPKPAEAATPKAATERLATAAETGGKIAITESTRDTPPRERAPAKPSRVQVQSASSTGAVRKSSASKKLELLHQQQQRGHRLSRQVASNATTVATPESNQVPALEAPPSPEPEPSPPTCPPPPPPVEDEQAADDAVSSAESAQRESASPSPVVRFAVGSAVRSPLSAYEAALAALANQPPSSSEEPSDSSLRRLSFAQQQLVLSDHDSIEGRRETLHYHSVASEYSNEDEAAVSEDSEEQSVKDPATAKPMPAFGDLTMDQEMEPAIMTSTSEKREHLYKILVIGELGTGKTSFIKRYVHQFFSQNYRATIGVDFALKVLQWDGNTIVRLQLWDIAGQERFGNMTRVYYKEAVGAFIVFDVTRSGTFDCVSKWKEDLDSKVQLPDGSPIPCILLANKCDQEKQGIVTNPEKMDEYVRENGFAGWFETSAKENINIDEASRALVNKILINDKLISGDLADGDKFNLNNSSDATGTETKNKCSC</sequence>
<dbReference type="InterPro" id="IPR027417">
    <property type="entry name" value="P-loop_NTPase"/>
</dbReference>
<name>A0AAU9G5T3_DROMD</name>
<feature type="compositionally biased region" description="Basic and acidic residues" evidence="6">
    <location>
        <begin position="83"/>
        <end position="92"/>
    </location>
</feature>
<dbReference type="GO" id="GO:0005525">
    <property type="term" value="F:GTP binding"/>
    <property type="evidence" value="ECO:0007669"/>
    <property type="project" value="UniProtKB-KW"/>
</dbReference>
<dbReference type="SMART" id="SM00174">
    <property type="entry name" value="RHO"/>
    <property type="match status" value="1"/>
</dbReference>